<evidence type="ECO:0000256" key="9">
    <source>
        <dbReference type="ARBA" id="ARBA00023121"/>
    </source>
</evidence>
<dbReference type="FunFam" id="3.40.50.300:FF:000845">
    <property type="entry name" value="Mitochondrial helicase twinkle"/>
    <property type="match status" value="1"/>
</dbReference>
<keyword evidence="13" id="KW-1135">Mitochondrion nucleoid</keyword>
<evidence type="ECO:0000256" key="14">
    <source>
        <dbReference type="ARBA" id="ARBA00044969"/>
    </source>
</evidence>
<dbReference type="InterPro" id="IPR007694">
    <property type="entry name" value="DNA_helicase_DnaB-like_C"/>
</dbReference>
<reference evidence="18 19" key="1">
    <citation type="submission" date="2024-05" db="EMBL/GenBank/DDBJ databases">
        <title>Genetic variation in Jamaican populations of the coffee berry borer (Hypothenemus hampei).</title>
        <authorList>
            <person name="Errbii M."/>
            <person name="Myrie A."/>
        </authorList>
    </citation>
    <scope>NUCLEOTIDE SEQUENCE [LARGE SCALE GENOMIC DNA]</scope>
    <source>
        <strain evidence="18">JA-Hopewell-2020-01-JO</strain>
        <tissue evidence="18">Whole body</tissue>
    </source>
</reference>
<evidence type="ECO:0000256" key="16">
    <source>
        <dbReference type="ARBA" id="ARBA00075597"/>
    </source>
</evidence>
<keyword evidence="9" id="KW-0446">Lipid-binding</keyword>
<dbReference type="Gene3D" id="3.40.50.300">
    <property type="entry name" value="P-loop containing nucleotide triphosphate hydrolases"/>
    <property type="match status" value="1"/>
</dbReference>
<dbReference type="GO" id="GO:0016787">
    <property type="term" value="F:hydrolase activity"/>
    <property type="evidence" value="ECO:0007669"/>
    <property type="project" value="UniProtKB-KW"/>
</dbReference>
<dbReference type="GO" id="GO:0042645">
    <property type="term" value="C:mitochondrial nucleoid"/>
    <property type="evidence" value="ECO:0007669"/>
    <property type="project" value="UniProtKB-SubCell"/>
</dbReference>
<comment type="catalytic activity">
    <reaction evidence="15">
        <text>ATP + H2O = ADP + phosphate + H(+)</text>
        <dbReference type="Rhea" id="RHEA:13065"/>
        <dbReference type="ChEBI" id="CHEBI:15377"/>
        <dbReference type="ChEBI" id="CHEBI:15378"/>
        <dbReference type="ChEBI" id="CHEBI:30616"/>
        <dbReference type="ChEBI" id="CHEBI:43474"/>
        <dbReference type="ChEBI" id="CHEBI:456216"/>
        <dbReference type="EC" id="5.6.2.3"/>
    </reaction>
</comment>
<keyword evidence="10" id="KW-0496">Mitochondrion</keyword>
<dbReference type="GO" id="GO:0043139">
    <property type="term" value="F:5'-3' DNA helicase activity"/>
    <property type="evidence" value="ECO:0007669"/>
    <property type="project" value="UniProtKB-EC"/>
</dbReference>
<accession>A0ABD1FBD3</accession>
<name>A0ABD1FBD3_HYPHA</name>
<evidence type="ECO:0000256" key="7">
    <source>
        <dbReference type="ARBA" id="ARBA00022840"/>
    </source>
</evidence>
<sequence>MNRIRAIPKFLQGRVLLSTSKMKSKATNADYIPEVSASLIKKILKVNNLHVEEGYTCFVTKCSICKLNKSDESKAKIFINKNTGMYMCTLCKNYGQWEQLIARLSSTSSKRSKKENDFSRMNEINESLEQLRQSTFELKSLEQDVLVEVLKKFKLPIVPIKFLLDLDIRINKNHTILYFPLENVDNSIVSYRTLHVYNKESGIFPNSNCGGVLTARHTRSHDIAILVPNISDFLVLLNAKIPYNIVCLPDGVNTLSQYILPSLEKYKKLVLWLGNNNKAWDSTRHFAKKLSDSRCSFIRPNHLLPHLQQDQEFKNVINSAQEMWHKSITTFSSLKDDVLSELQNIDKVLGMKWTRYPKLNKFLKGHRRGELTILTGPTGSGKTTFASEYSLDLAMQGVNTLWGSFEIRNTRLARTMLQQMAGFPLEDNLNLFDAVADRFQKLPIFFMTFHGQENMKVIMEAVEHAAYIHDIGHLIIDNIQFMMGISSESSVDNRFWIQDKIIASFRKFATEKNCHVTLVIHPRKERIDEDLTTSSIFGGAKATQEADNVLIIQDKRLSSVKGKKYLQVAKNRYSGDLGIMPLDFNKDALSYAEKKLVPVNDCDTSVQKEEQQ</sequence>
<evidence type="ECO:0000313" key="19">
    <source>
        <dbReference type="Proteomes" id="UP001566132"/>
    </source>
</evidence>
<keyword evidence="19" id="KW-1185">Reference proteome</keyword>
<evidence type="ECO:0000256" key="6">
    <source>
        <dbReference type="ARBA" id="ARBA00022806"/>
    </source>
</evidence>
<dbReference type="PANTHER" id="PTHR12873:SF0">
    <property type="entry name" value="TWINKLE MTDNA HELICASE"/>
    <property type="match status" value="1"/>
</dbReference>
<keyword evidence="11" id="KW-0472">Membrane</keyword>
<dbReference type="EC" id="5.6.2.3" evidence="14"/>
<dbReference type="EMBL" id="JBDJPC010000001">
    <property type="protein sequence ID" value="KAL1516589.1"/>
    <property type="molecule type" value="Genomic_DNA"/>
</dbReference>
<comment type="caution">
    <text evidence="18">The sequence shown here is derived from an EMBL/GenBank/DDBJ whole genome shotgun (WGS) entry which is preliminary data.</text>
</comment>
<protein>
    <recommendedName>
        <fullName evidence="14">DNA 5'-3' helicase</fullName>
        <ecNumber evidence="14">5.6.2.3</ecNumber>
    </recommendedName>
    <alternativeName>
        <fullName evidence="16">Twinkle protein, mitochondrial</fullName>
    </alternativeName>
</protein>
<evidence type="ECO:0000259" key="17">
    <source>
        <dbReference type="PROSITE" id="PS51199"/>
    </source>
</evidence>
<dbReference type="Pfam" id="PF13481">
    <property type="entry name" value="AAA_25"/>
    <property type="match status" value="1"/>
</dbReference>
<evidence type="ECO:0000313" key="18">
    <source>
        <dbReference type="EMBL" id="KAL1516589.1"/>
    </source>
</evidence>
<evidence type="ECO:0000256" key="5">
    <source>
        <dbReference type="ARBA" id="ARBA00022801"/>
    </source>
</evidence>
<keyword evidence="8" id="KW-0809">Transit peptide</keyword>
<dbReference type="PROSITE" id="PS51199">
    <property type="entry name" value="SF4_HELICASE"/>
    <property type="match status" value="1"/>
</dbReference>
<proteinExistence type="predicted"/>
<keyword evidence="6" id="KW-0347">Helicase</keyword>
<evidence type="ECO:0000256" key="2">
    <source>
        <dbReference type="ARBA" id="ARBA00004637"/>
    </source>
</evidence>
<evidence type="ECO:0000256" key="4">
    <source>
        <dbReference type="ARBA" id="ARBA00022792"/>
    </source>
</evidence>
<feature type="domain" description="SF4 helicase" evidence="17">
    <location>
        <begin position="345"/>
        <end position="598"/>
    </location>
</feature>
<evidence type="ECO:0000256" key="15">
    <source>
        <dbReference type="ARBA" id="ARBA00048954"/>
    </source>
</evidence>
<keyword evidence="7" id="KW-0067">ATP-binding</keyword>
<gene>
    <name evidence="18" type="ORF">ABEB36_000484</name>
</gene>
<keyword evidence="12" id="KW-0413">Isomerase</keyword>
<evidence type="ECO:0000256" key="3">
    <source>
        <dbReference type="ARBA" id="ARBA00022741"/>
    </source>
</evidence>
<evidence type="ECO:0000256" key="11">
    <source>
        <dbReference type="ARBA" id="ARBA00023136"/>
    </source>
</evidence>
<dbReference type="AlphaFoldDB" id="A0ABD1FBD3"/>
<dbReference type="InterPro" id="IPR027032">
    <property type="entry name" value="Twinkle-like"/>
</dbReference>
<evidence type="ECO:0000256" key="8">
    <source>
        <dbReference type="ARBA" id="ARBA00022946"/>
    </source>
</evidence>
<dbReference type="GO" id="GO:0005524">
    <property type="term" value="F:ATP binding"/>
    <property type="evidence" value="ECO:0007669"/>
    <property type="project" value="UniProtKB-KW"/>
</dbReference>
<dbReference type="Proteomes" id="UP001566132">
    <property type="component" value="Unassembled WGS sequence"/>
</dbReference>
<keyword evidence="5" id="KW-0378">Hydrolase</keyword>
<dbReference type="GO" id="GO:0008289">
    <property type="term" value="F:lipid binding"/>
    <property type="evidence" value="ECO:0007669"/>
    <property type="project" value="UniProtKB-KW"/>
</dbReference>
<evidence type="ECO:0000256" key="13">
    <source>
        <dbReference type="ARBA" id="ARBA00023271"/>
    </source>
</evidence>
<evidence type="ECO:0000256" key="10">
    <source>
        <dbReference type="ARBA" id="ARBA00023128"/>
    </source>
</evidence>
<keyword evidence="3" id="KW-0547">Nucleotide-binding</keyword>
<dbReference type="CDD" id="cd01122">
    <property type="entry name" value="Twinkle_C"/>
    <property type="match status" value="1"/>
</dbReference>
<evidence type="ECO:0000256" key="1">
    <source>
        <dbReference type="ARBA" id="ARBA00004436"/>
    </source>
</evidence>
<evidence type="ECO:0000256" key="12">
    <source>
        <dbReference type="ARBA" id="ARBA00023235"/>
    </source>
</evidence>
<dbReference type="SUPFAM" id="SSF52540">
    <property type="entry name" value="P-loop containing nucleoside triphosphate hydrolases"/>
    <property type="match status" value="1"/>
</dbReference>
<keyword evidence="4" id="KW-0999">Mitochondrion inner membrane</keyword>
<comment type="subcellular location">
    <subcellularLocation>
        <location evidence="2">Mitochondrion inner membrane</location>
        <topology evidence="2">Peripheral membrane protein</topology>
    </subcellularLocation>
    <subcellularLocation>
        <location evidence="1">Mitochondrion matrix</location>
        <location evidence="1">Mitochondrion nucleoid</location>
    </subcellularLocation>
</comment>
<dbReference type="InterPro" id="IPR027417">
    <property type="entry name" value="P-loop_NTPase"/>
</dbReference>
<dbReference type="PANTHER" id="PTHR12873">
    <property type="entry name" value="T7-LIKE MITOCHONDRIAL DNA HELICASE"/>
    <property type="match status" value="1"/>
</dbReference>
<organism evidence="18 19">
    <name type="scientific">Hypothenemus hampei</name>
    <name type="common">Coffee berry borer</name>
    <dbReference type="NCBI Taxonomy" id="57062"/>
    <lineage>
        <taxon>Eukaryota</taxon>
        <taxon>Metazoa</taxon>
        <taxon>Ecdysozoa</taxon>
        <taxon>Arthropoda</taxon>
        <taxon>Hexapoda</taxon>
        <taxon>Insecta</taxon>
        <taxon>Pterygota</taxon>
        <taxon>Neoptera</taxon>
        <taxon>Endopterygota</taxon>
        <taxon>Coleoptera</taxon>
        <taxon>Polyphaga</taxon>
        <taxon>Cucujiformia</taxon>
        <taxon>Curculionidae</taxon>
        <taxon>Scolytinae</taxon>
        <taxon>Hypothenemus</taxon>
    </lineage>
</organism>
<dbReference type="GO" id="GO:0005743">
    <property type="term" value="C:mitochondrial inner membrane"/>
    <property type="evidence" value="ECO:0007669"/>
    <property type="project" value="UniProtKB-SubCell"/>
</dbReference>